<comment type="caution">
    <text evidence="3">The sequence shown here is derived from an EMBL/GenBank/DDBJ whole genome shotgun (WGS) entry which is preliminary data.</text>
</comment>
<reference evidence="3 4" key="1">
    <citation type="submission" date="2019-10" db="EMBL/GenBank/DDBJ databases">
        <title>Epibacterium sp. nov., isolated from seawater.</title>
        <authorList>
            <person name="Zhang X."/>
            <person name="Li N."/>
        </authorList>
    </citation>
    <scope>NUCLEOTIDE SEQUENCE [LARGE SCALE GENOMIC DNA]</scope>
    <source>
        <strain evidence="3 4">SM1979</strain>
    </source>
</reference>
<protein>
    <submittedName>
        <fullName evidence="3">Pilus assembly protein</fullName>
    </submittedName>
</protein>
<feature type="transmembrane region" description="Helical" evidence="1">
    <location>
        <begin position="21"/>
        <end position="45"/>
    </location>
</feature>
<evidence type="ECO:0000259" key="2">
    <source>
        <dbReference type="Pfam" id="PF07811"/>
    </source>
</evidence>
<organism evidence="3 4">
    <name type="scientific">Tritonibacter litoralis</name>
    <dbReference type="NCBI Taxonomy" id="2662264"/>
    <lineage>
        <taxon>Bacteria</taxon>
        <taxon>Pseudomonadati</taxon>
        <taxon>Pseudomonadota</taxon>
        <taxon>Alphaproteobacteria</taxon>
        <taxon>Rhodobacterales</taxon>
        <taxon>Paracoccaceae</taxon>
        <taxon>Tritonibacter</taxon>
    </lineage>
</organism>
<dbReference type="AlphaFoldDB" id="A0A843YHK1"/>
<proteinExistence type="predicted"/>
<name>A0A843YHK1_9RHOB</name>
<evidence type="ECO:0000256" key="1">
    <source>
        <dbReference type="SAM" id="Phobius"/>
    </source>
</evidence>
<feature type="domain" description="TadE-like" evidence="2">
    <location>
        <begin position="19"/>
        <end position="57"/>
    </location>
</feature>
<keyword evidence="1" id="KW-0472">Membrane</keyword>
<keyword evidence="1" id="KW-0812">Transmembrane</keyword>
<evidence type="ECO:0000313" key="4">
    <source>
        <dbReference type="Proteomes" id="UP000444174"/>
    </source>
</evidence>
<dbReference type="RefSeq" id="WP_153215830.1">
    <property type="nucleotide sequence ID" value="NZ_WIBF01000005.1"/>
</dbReference>
<dbReference type="Proteomes" id="UP000444174">
    <property type="component" value="Unassembled WGS sequence"/>
</dbReference>
<keyword evidence="1" id="KW-1133">Transmembrane helix</keyword>
<accession>A0A843YHK1</accession>
<gene>
    <name evidence="3" type="ORF">GFB49_10550</name>
</gene>
<dbReference type="InterPro" id="IPR012495">
    <property type="entry name" value="TadE-like_dom"/>
</dbReference>
<sequence>MIRFTLKDKLRQFRRNEEGSFAVEFAIFFPLLLLILLTTIELGLIQLRGSMLERALDLTVRDLRLGTGSSFSHDEVRDNICERAGFVDDCRTQMRLELVQVDPFAWTDIDPVPDCVNTSTAADINPVRSFENGQSNELMFIRACMTFNPFMPTWGLGAALPKDGEGRIKLYAASAFVQEPR</sequence>
<dbReference type="EMBL" id="WIBF01000005">
    <property type="protein sequence ID" value="MQQ08894.1"/>
    <property type="molecule type" value="Genomic_DNA"/>
</dbReference>
<evidence type="ECO:0000313" key="3">
    <source>
        <dbReference type="EMBL" id="MQQ08894.1"/>
    </source>
</evidence>
<keyword evidence="4" id="KW-1185">Reference proteome</keyword>
<dbReference type="Pfam" id="PF07811">
    <property type="entry name" value="TadE"/>
    <property type="match status" value="1"/>
</dbReference>